<feature type="domain" description="Reverse transcriptase/retrotransposon-derived protein RNase H-like" evidence="2">
    <location>
        <begin position="20"/>
        <end position="92"/>
    </location>
</feature>
<protein>
    <recommendedName>
        <fullName evidence="2">Reverse transcriptase/retrotransposon-derived protein RNase H-like domain-containing protein</fullName>
    </recommendedName>
</protein>
<dbReference type="InterPro" id="IPR050951">
    <property type="entry name" value="Retrovirus_Pol_polyprotein"/>
</dbReference>
<evidence type="ECO:0000313" key="3">
    <source>
        <dbReference type="EMBL" id="KAJ8874739.1"/>
    </source>
</evidence>
<evidence type="ECO:0000313" key="4">
    <source>
        <dbReference type="Proteomes" id="UP001159363"/>
    </source>
</evidence>
<comment type="caution">
    <text evidence="3">The sequence shown here is derived from an EMBL/GenBank/DDBJ whole genome shotgun (WGS) entry which is preliminary data.</text>
</comment>
<proteinExistence type="predicted"/>
<evidence type="ECO:0000259" key="2">
    <source>
        <dbReference type="Pfam" id="PF17919"/>
    </source>
</evidence>
<dbReference type="InterPro" id="IPR043502">
    <property type="entry name" value="DNA/RNA_pol_sf"/>
</dbReference>
<organism evidence="3 4">
    <name type="scientific">Dryococelus australis</name>
    <dbReference type="NCBI Taxonomy" id="614101"/>
    <lineage>
        <taxon>Eukaryota</taxon>
        <taxon>Metazoa</taxon>
        <taxon>Ecdysozoa</taxon>
        <taxon>Arthropoda</taxon>
        <taxon>Hexapoda</taxon>
        <taxon>Insecta</taxon>
        <taxon>Pterygota</taxon>
        <taxon>Neoptera</taxon>
        <taxon>Polyneoptera</taxon>
        <taxon>Phasmatodea</taxon>
        <taxon>Verophasmatodea</taxon>
        <taxon>Anareolatae</taxon>
        <taxon>Phasmatidae</taxon>
        <taxon>Eurycanthinae</taxon>
        <taxon>Dryococelus</taxon>
    </lineage>
</organism>
<dbReference type="Pfam" id="PF17919">
    <property type="entry name" value="RT_RNaseH_2"/>
    <property type="match status" value="1"/>
</dbReference>
<dbReference type="Proteomes" id="UP001159363">
    <property type="component" value="Chromosome 9"/>
</dbReference>
<evidence type="ECO:0000256" key="1">
    <source>
        <dbReference type="ARBA" id="ARBA00023268"/>
    </source>
</evidence>
<accession>A0ABQ9GRY1</accession>
<reference evidence="3 4" key="1">
    <citation type="submission" date="2023-02" db="EMBL/GenBank/DDBJ databases">
        <title>LHISI_Scaffold_Assembly.</title>
        <authorList>
            <person name="Stuart O.P."/>
            <person name="Cleave R."/>
            <person name="Magrath M.J.L."/>
            <person name="Mikheyev A.S."/>
        </authorList>
    </citation>
    <scope>NUCLEOTIDE SEQUENCE [LARGE SCALE GENOMIC DNA]</scope>
    <source>
        <strain evidence="3">Daus_M_001</strain>
        <tissue evidence="3">Leg muscle</tissue>
    </source>
</reference>
<dbReference type="PANTHER" id="PTHR37984:SF5">
    <property type="entry name" value="PROTEIN NYNRIN-LIKE"/>
    <property type="match status" value="1"/>
</dbReference>
<dbReference type="InterPro" id="IPR041577">
    <property type="entry name" value="RT_RNaseH_2"/>
</dbReference>
<dbReference type="Gene3D" id="3.30.70.270">
    <property type="match status" value="1"/>
</dbReference>
<dbReference type="InterPro" id="IPR043128">
    <property type="entry name" value="Rev_trsase/Diguanyl_cyclase"/>
</dbReference>
<keyword evidence="4" id="KW-1185">Reference proteome</keyword>
<name>A0ABQ9GRY1_9NEOP</name>
<dbReference type="EMBL" id="JARBHB010000010">
    <property type="protein sequence ID" value="KAJ8874739.1"/>
    <property type="molecule type" value="Genomic_DNA"/>
</dbReference>
<dbReference type="SUPFAM" id="SSF56672">
    <property type="entry name" value="DNA/RNA polymerases"/>
    <property type="match status" value="1"/>
</dbReference>
<keyword evidence="1" id="KW-0511">Multifunctional enzyme</keyword>
<sequence>MAECSAPLWKLLEKDVAWHWELKQENAFEDLKDNLNSPPLLRYFDHTKPVTISVDASSHSVASVLLRENRPVFYASKALTKTQQNYKPDARAVYKVQVVILMSAQHIVQLKDTIHTSTELSALCRFILQSWTDTIQQVPDNLCKYWTFRDELAVYKDIIFKGKSTLIPPSCSSCHSCGFKVPWQ</sequence>
<gene>
    <name evidence="3" type="ORF">PR048_025605</name>
</gene>
<dbReference type="PANTHER" id="PTHR37984">
    <property type="entry name" value="PROTEIN CBG26694"/>
    <property type="match status" value="1"/>
</dbReference>